<keyword evidence="1" id="KW-1133">Transmembrane helix</keyword>
<name>A0A2H0TQU8_9BACT</name>
<evidence type="ECO:0000313" key="2">
    <source>
        <dbReference type="EMBL" id="PIR74509.1"/>
    </source>
</evidence>
<dbReference type="Pfam" id="PF13413">
    <property type="entry name" value="HTH_25"/>
    <property type="match status" value="1"/>
</dbReference>
<dbReference type="InterPro" id="IPR013783">
    <property type="entry name" value="Ig-like_fold"/>
</dbReference>
<dbReference type="Proteomes" id="UP000230154">
    <property type="component" value="Unassembled WGS sequence"/>
</dbReference>
<comment type="caution">
    <text evidence="2">The sequence shown here is derived from an EMBL/GenBank/DDBJ whole genome shotgun (WGS) entry which is preliminary data.</text>
</comment>
<reference evidence="3" key="1">
    <citation type="submission" date="2017-09" db="EMBL/GenBank/DDBJ databases">
        <title>Depth-based differentiation of microbial function through sediment-hosted aquifers and enrichment of novel symbionts in the deep terrestrial subsurface.</title>
        <authorList>
            <person name="Probst A.J."/>
            <person name="Ladd B."/>
            <person name="Jarett J.K."/>
            <person name="Geller-Mcgrath D.E."/>
            <person name="Sieber C.M.K."/>
            <person name="Emerson J.B."/>
            <person name="Anantharaman K."/>
            <person name="Thomas B.C."/>
            <person name="Malmstrom R."/>
            <person name="Stieglmeier M."/>
            <person name="Klingl A."/>
            <person name="Woyke T."/>
            <person name="Ryan C.M."/>
            <person name="Banfield J.F."/>
        </authorList>
    </citation>
    <scope>NUCLEOTIDE SEQUENCE [LARGE SCALE GENOMIC DNA]</scope>
</reference>
<organism evidence="2 3">
    <name type="scientific">Candidatus Magasanikbacteria bacterium CG10_big_fil_rev_8_21_14_0_10_47_10</name>
    <dbReference type="NCBI Taxonomy" id="1974652"/>
    <lineage>
        <taxon>Bacteria</taxon>
        <taxon>Candidatus Magasanikiibacteriota</taxon>
    </lineage>
</organism>
<gene>
    <name evidence="2" type="ORF">COU35_01955</name>
</gene>
<evidence type="ECO:0000256" key="1">
    <source>
        <dbReference type="SAM" id="Phobius"/>
    </source>
</evidence>
<sequence length="234" mass="26423">MKLMTKQLNPTKRVCLRLQEAREHSGVSLQELSKRMRLSQDHIVALEECRFDEIPFAPVYQKNIIKSYMTNLGLDPDSFVDQFVCEEANRMEETPTRGRKKQQGFDSTHVPLLLKLSGISVVVISILGYLMIQVRHIVEPPNLVIYSPTDGLITHEQVIVVHGKTDSEASIQINGQRIPNSESGFFEQSIPLNEGVNTIMFMAQKKHGKQTLHTSHIIYKKDSSISALPFAAPL</sequence>
<dbReference type="PANTHER" id="PTHR34475:SF1">
    <property type="entry name" value="CYTOSKELETON PROTEIN RODZ"/>
    <property type="match status" value="1"/>
</dbReference>
<dbReference type="GO" id="GO:0003677">
    <property type="term" value="F:DNA binding"/>
    <property type="evidence" value="ECO:0007669"/>
    <property type="project" value="InterPro"/>
</dbReference>
<dbReference type="Gene3D" id="2.60.40.10">
    <property type="entry name" value="Immunoglobulins"/>
    <property type="match status" value="1"/>
</dbReference>
<dbReference type="PANTHER" id="PTHR34475">
    <property type="match status" value="1"/>
</dbReference>
<dbReference type="Pfam" id="PF09136">
    <property type="entry name" value="Glucodextran_B"/>
    <property type="match status" value="1"/>
</dbReference>
<dbReference type="Gene3D" id="1.10.260.40">
    <property type="entry name" value="lambda repressor-like DNA-binding domains"/>
    <property type="match status" value="1"/>
</dbReference>
<evidence type="ECO:0000313" key="3">
    <source>
        <dbReference type="Proteomes" id="UP000230154"/>
    </source>
</evidence>
<evidence type="ECO:0008006" key="4">
    <source>
        <dbReference type="Google" id="ProtNLM"/>
    </source>
</evidence>
<protein>
    <recommendedName>
        <fullName evidence="4">HTH cro/C1-type domain-containing protein</fullName>
    </recommendedName>
</protein>
<dbReference type="InterPro" id="IPR050400">
    <property type="entry name" value="Bact_Cytoskel_RodZ"/>
</dbReference>
<dbReference type="EMBL" id="PFCB01000018">
    <property type="protein sequence ID" value="PIR74509.1"/>
    <property type="molecule type" value="Genomic_DNA"/>
</dbReference>
<feature type="transmembrane region" description="Helical" evidence="1">
    <location>
        <begin position="112"/>
        <end position="132"/>
    </location>
</feature>
<dbReference type="InterPro" id="IPR010982">
    <property type="entry name" value="Lambda_DNA-bd_dom_sf"/>
</dbReference>
<accession>A0A2H0TQU8</accession>
<keyword evidence="1" id="KW-0812">Transmembrane</keyword>
<dbReference type="AlphaFoldDB" id="A0A2H0TQU8"/>
<keyword evidence="1" id="KW-0472">Membrane</keyword>
<proteinExistence type="predicted"/>